<keyword evidence="4 8" id="KW-0812">Transmembrane</keyword>
<evidence type="ECO:0000259" key="9">
    <source>
        <dbReference type="PROSITE" id="PS50850"/>
    </source>
</evidence>
<feature type="transmembrane region" description="Helical" evidence="8">
    <location>
        <begin position="178"/>
        <end position="196"/>
    </location>
</feature>
<dbReference type="InterPro" id="IPR020846">
    <property type="entry name" value="MFS_dom"/>
</dbReference>
<dbReference type="EMBL" id="JH794863">
    <property type="protein sequence ID" value="ELQ62445.1"/>
    <property type="molecule type" value="Genomic_DNA"/>
</dbReference>
<feature type="region of interest" description="Disordered" evidence="7">
    <location>
        <begin position="460"/>
        <end position="490"/>
    </location>
</feature>
<feature type="transmembrane region" description="Helical" evidence="8">
    <location>
        <begin position="270"/>
        <end position="290"/>
    </location>
</feature>
<evidence type="ECO:0000256" key="8">
    <source>
        <dbReference type="SAM" id="Phobius"/>
    </source>
</evidence>
<evidence type="ECO:0000256" key="1">
    <source>
        <dbReference type="ARBA" id="ARBA00004141"/>
    </source>
</evidence>
<comment type="similarity">
    <text evidence="2">Belongs to the major facilitator superfamily. Sugar transporter (TC 2.A.1.1) family.</text>
</comment>
<dbReference type="SUPFAM" id="SSF103473">
    <property type="entry name" value="MFS general substrate transporter"/>
    <property type="match status" value="1"/>
</dbReference>
<dbReference type="InterPro" id="IPR050360">
    <property type="entry name" value="MFS_Sugar_Transporters"/>
</dbReference>
<feature type="transmembrane region" description="Helical" evidence="8">
    <location>
        <begin position="396"/>
        <end position="416"/>
    </location>
</feature>
<feature type="transmembrane region" description="Helical" evidence="8">
    <location>
        <begin position="367"/>
        <end position="390"/>
    </location>
</feature>
<keyword evidence="5 8" id="KW-1133">Transmembrane helix</keyword>
<evidence type="ECO:0000256" key="6">
    <source>
        <dbReference type="ARBA" id="ARBA00023136"/>
    </source>
</evidence>
<evidence type="ECO:0000256" key="3">
    <source>
        <dbReference type="ARBA" id="ARBA00022448"/>
    </source>
</evidence>
<sequence>MALTAPWKWQGYVWACLWSSLVTMLFGLDTGIIGPITAMPAFTSRFGNFSPTIHGLIVACHLLPGGIIAAFAGGLSDYFGRETLVAAGALVHAAGMLIWGFSVNLAMVVVARVICGMGLGLFMSNVSVYIVEVSPPRGRGVRAAMAQLLLTLGLVIGFFMCYGLVAGLAPESEWTWRTPPYVVAGLGVVLGGAVWTQPPSPRWLSIRGRVDEARRTFRGFRLAFSGPYRGRSIFACFVLTVQQFSGIDGVLFYAPKLFESAGFAEAETSFLASGISAICIMVSTIPATLLADHWGRRTATMWGGVAIAVEMLLMAALYFAGQGDAGGGRWVVIVMIYLFAVTYSVTWAVCMRIGVSESLPTGTRSSAMALAQSCNWLGNFTIALVTPILLSASVGGTYLFFSICTMLGSAVMYVYMIETKGTQLERIDELYVSRKAERRTEVQNARGLAEKTRLRLTPLSLRDNNNTNEGRAMSEYVTPPMMAGERDSAA</sequence>
<organism>
    <name type="scientific">Pyricularia oryzae (strain P131)</name>
    <name type="common">Rice blast fungus</name>
    <name type="synonym">Magnaporthe oryzae</name>
    <dbReference type="NCBI Taxonomy" id="1143193"/>
    <lineage>
        <taxon>Eukaryota</taxon>
        <taxon>Fungi</taxon>
        <taxon>Dikarya</taxon>
        <taxon>Ascomycota</taxon>
        <taxon>Pezizomycotina</taxon>
        <taxon>Sordariomycetes</taxon>
        <taxon>Sordariomycetidae</taxon>
        <taxon>Magnaporthales</taxon>
        <taxon>Pyriculariaceae</taxon>
        <taxon>Pyricularia</taxon>
    </lineage>
</organism>
<dbReference type="InterPro" id="IPR036259">
    <property type="entry name" value="MFS_trans_sf"/>
</dbReference>
<feature type="transmembrane region" description="Helical" evidence="8">
    <location>
        <begin position="84"/>
        <end position="103"/>
    </location>
</feature>
<proteinExistence type="inferred from homology"/>
<evidence type="ECO:0000256" key="7">
    <source>
        <dbReference type="SAM" id="MobiDB-lite"/>
    </source>
</evidence>
<dbReference type="Gene3D" id="1.20.1250.20">
    <property type="entry name" value="MFS general substrate transporter like domains"/>
    <property type="match status" value="2"/>
</dbReference>
<evidence type="ECO:0000313" key="10">
    <source>
        <dbReference type="EMBL" id="ELQ62445.1"/>
    </source>
</evidence>
<accession>L7J4L6</accession>
<name>L7J4L6_PYRO1</name>
<dbReference type="InterPro" id="IPR005829">
    <property type="entry name" value="Sugar_transporter_CS"/>
</dbReference>
<evidence type="ECO:0000256" key="5">
    <source>
        <dbReference type="ARBA" id="ARBA00022989"/>
    </source>
</evidence>
<dbReference type="PROSITE" id="PS50850">
    <property type="entry name" value="MFS"/>
    <property type="match status" value="1"/>
</dbReference>
<dbReference type="PANTHER" id="PTHR48022:SF20">
    <property type="entry name" value="MAJOR FACILITATOR SUPERFAMILY (MFS) PROFILE DOMAIN-CONTAINING PROTEIN-RELATED"/>
    <property type="match status" value="1"/>
</dbReference>
<feature type="transmembrane region" description="Helical" evidence="8">
    <location>
        <begin position="12"/>
        <end position="33"/>
    </location>
</feature>
<dbReference type="PRINTS" id="PR00171">
    <property type="entry name" value="SUGRTRNSPORT"/>
</dbReference>
<feature type="transmembrane region" description="Helical" evidence="8">
    <location>
        <begin position="302"/>
        <end position="320"/>
    </location>
</feature>
<dbReference type="PANTHER" id="PTHR48022">
    <property type="entry name" value="PLASTIDIC GLUCOSE TRANSPORTER 4"/>
    <property type="match status" value="1"/>
</dbReference>
<gene>
    <name evidence="10" type="ORF">OOW_P131scaffold01075g36</name>
</gene>
<dbReference type="AlphaFoldDB" id="L7J4L6"/>
<feature type="transmembrane region" description="Helical" evidence="8">
    <location>
        <begin position="53"/>
        <end position="72"/>
    </location>
</feature>
<evidence type="ECO:0000256" key="2">
    <source>
        <dbReference type="ARBA" id="ARBA00010992"/>
    </source>
</evidence>
<feature type="transmembrane region" description="Helical" evidence="8">
    <location>
        <begin position="109"/>
        <end position="131"/>
    </location>
</feature>
<keyword evidence="6 8" id="KW-0472">Membrane</keyword>
<dbReference type="InterPro" id="IPR005828">
    <property type="entry name" value="MFS_sugar_transport-like"/>
</dbReference>
<dbReference type="GO" id="GO:0016020">
    <property type="term" value="C:membrane"/>
    <property type="evidence" value="ECO:0007669"/>
    <property type="project" value="UniProtKB-SubCell"/>
</dbReference>
<comment type="subcellular location">
    <subcellularLocation>
        <location evidence="1">Membrane</location>
        <topology evidence="1">Multi-pass membrane protein</topology>
    </subcellularLocation>
</comment>
<protein>
    <recommendedName>
        <fullName evidence="9">Major facilitator superfamily (MFS) profile domain-containing protein</fullName>
    </recommendedName>
</protein>
<feature type="transmembrane region" description="Helical" evidence="8">
    <location>
        <begin position="233"/>
        <end position="254"/>
    </location>
</feature>
<feature type="transmembrane region" description="Helical" evidence="8">
    <location>
        <begin position="332"/>
        <end position="355"/>
    </location>
</feature>
<dbReference type="InterPro" id="IPR003663">
    <property type="entry name" value="Sugar/inositol_transpt"/>
</dbReference>
<evidence type="ECO:0000256" key="4">
    <source>
        <dbReference type="ARBA" id="ARBA00022692"/>
    </source>
</evidence>
<dbReference type="Pfam" id="PF00083">
    <property type="entry name" value="Sugar_tr"/>
    <property type="match status" value="2"/>
</dbReference>
<dbReference type="GO" id="GO:0005351">
    <property type="term" value="F:carbohydrate:proton symporter activity"/>
    <property type="evidence" value="ECO:0007669"/>
    <property type="project" value="TreeGrafter"/>
</dbReference>
<dbReference type="PROSITE" id="PS00217">
    <property type="entry name" value="SUGAR_TRANSPORT_2"/>
    <property type="match status" value="1"/>
</dbReference>
<feature type="domain" description="Major facilitator superfamily (MFS) profile" evidence="9">
    <location>
        <begin position="15"/>
        <end position="420"/>
    </location>
</feature>
<feature type="transmembrane region" description="Helical" evidence="8">
    <location>
        <begin position="143"/>
        <end position="166"/>
    </location>
</feature>
<keyword evidence="3" id="KW-0813">Transport</keyword>
<reference evidence="10" key="1">
    <citation type="journal article" date="2012" name="PLoS Genet.">
        <title>Comparative analysis of the genomes of two field isolates of the rice blast fungus Magnaporthe oryzae.</title>
        <authorList>
            <person name="Xue M."/>
            <person name="Yang J."/>
            <person name="Li Z."/>
            <person name="Hu S."/>
            <person name="Yao N."/>
            <person name="Dean R.A."/>
            <person name="Zhao W."/>
            <person name="Shen M."/>
            <person name="Zhang H."/>
            <person name="Li C."/>
            <person name="Liu L."/>
            <person name="Cao L."/>
            <person name="Xu X."/>
            <person name="Xing Y."/>
            <person name="Hsiang T."/>
            <person name="Zhang Z."/>
            <person name="Xu J.R."/>
            <person name="Peng Y.L."/>
        </authorList>
    </citation>
    <scope>NUCLEOTIDE SEQUENCE [LARGE SCALE GENOMIC DNA]</scope>
    <source>
        <strain evidence="10">P131</strain>
    </source>
</reference>